<dbReference type="NCBIfam" id="NF003670">
    <property type="entry name" value="PRK05293.1"/>
    <property type="match status" value="1"/>
</dbReference>
<evidence type="ECO:0000256" key="5">
    <source>
        <dbReference type="ARBA" id="ARBA00022741"/>
    </source>
</evidence>
<feature type="domain" description="Glucose-1-phosphate adenylyltransferase/Bifunctional protein GlmU-like C-terminal hexapeptide" evidence="11">
    <location>
        <begin position="291"/>
        <end position="362"/>
    </location>
</feature>
<comment type="similarity">
    <text evidence="1 9">Belongs to the bacterial/plant glucose-1-phosphate adenylyltransferase family.</text>
</comment>
<feature type="site" description="Could play a key role in the communication between the regulatory and the substrate sites" evidence="9">
    <location>
        <position position="99"/>
    </location>
</feature>
<dbReference type="EC" id="2.7.7.27" evidence="9"/>
<evidence type="ECO:0000256" key="1">
    <source>
        <dbReference type="ARBA" id="ARBA00010443"/>
    </source>
</evidence>
<keyword evidence="4 9" id="KW-0548">Nucleotidyltransferase</keyword>
<dbReference type="SUPFAM" id="SSF51161">
    <property type="entry name" value="Trimeric LpxA-like enzymes"/>
    <property type="match status" value="1"/>
</dbReference>
<dbReference type="AlphaFoldDB" id="A0A4R1PYS3"/>
<keyword evidence="8 9" id="KW-0119">Carbohydrate metabolism</keyword>
<dbReference type="HAMAP" id="MF_00624">
    <property type="entry name" value="GlgC"/>
    <property type="match status" value="1"/>
</dbReference>
<evidence type="ECO:0000256" key="7">
    <source>
        <dbReference type="ARBA" id="ARBA00023056"/>
    </source>
</evidence>
<keyword evidence="5 9" id="KW-0547">Nucleotide-binding</keyword>
<evidence type="ECO:0000256" key="8">
    <source>
        <dbReference type="ARBA" id="ARBA00023277"/>
    </source>
</evidence>
<keyword evidence="7 9" id="KW-0320">Glycogen biosynthesis</keyword>
<evidence type="ECO:0000256" key="9">
    <source>
        <dbReference type="HAMAP-Rule" id="MF_00624"/>
    </source>
</evidence>
<evidence type="ECO:0000256" key="6">
    <source>
        <dbReference type="ARBA" id="ARBA00022840"/>
    </source>
</evidence>
<dbReference type="PANTHER" id="PTHR43523">
    <property type="entry name" value="GLUCOSE-1-PHOSPHATE ADENYLYLTRANSFERASE-RELATED"/>
    <property type="match status" value="1"/>
</dbReference>
<dbReference type="OrthoDB" id="9801810at2"/>
<dbReference type="InterPro" id="IPR005835">
    <property type="entry name" value="NTP_transferase_dom"/>
</dbReference>
<proteinExistence type="inferred from homology"/>
<dbReference type="PROSITE" id="PS00810">
    <property type="entry name" value="ADP_GLC_PYROPHOSPH_3"/>
    <property type="match status" value="1"/>
</dbReference>
<dbReference type="PANTHER" id="PTHR43523:SF2">
    <property type="entry name" value="GLUCOSE-1-PHOSPHATE ADENYLYLTRANSFERASE"/>
    <property type="match status" value="1"/>
</dbReference>
<dbReference type="Gene3D" id="2.160.10.10">
    <property type="entry name" value="Hexapeptide repeat proteins"/>
    <property type="match status" value="1"/>
</dbReference>
<dbReference type="CDD" id="cd02508">
    <property type="entry name" value="ADP_Glucose_PP"/>
    <property type="match status" value="1"/>
</dbReference>
<keyword evidence="2 9" id="KW-0321">Glycogen metabolism</keyword>
<comment type="caution">
    <text evidence="12">The sequence shown here is derived from an EMBL/GenBank/DDBJ whole genome shotgun (WGS) entry which is preliminary data.</text>
</comment>
<dbReference type="InterPro" id="IPR011831">
    <property type="entry name" value="ADP-Glc_PPase"/>
</dbReference>
<evidence type="ECO:0000259" key="11">
    <source>
        <dbReference type="Pfam" id="PF24894"/>
    </source>
</evidence>
<dbReference type="Pfam" id="PF24894">
    <property type="entry name" value="Hexapep_GlmU"/>
    <property type="match status" value="1"/>
</dbReference>
<feature type="binding site" evidence="9">
    <location>
        <begin position="180"/>
        <end position="181"/>
    </location>
    <ligand>
        <name>alpha-D-glucose 1-phosphate</name>
        <dbReference type="ChEBI" id="CHEBI:58601"/>
    </ligand>
</feature>
<dbReference type="InterPro" id="IPR005836">
    <property type="entry name" value="ADP_Glu_pyroP_CS"/>
</dbReference>
<feature type="binding site" evidence="9">
    <location>
        <position position="100"/>
    </location>
    <ligand>
        <name>alpha-D-glucose 1-phosphate</name>
        <dbReference type="ChEBI" id="CHEBI:58601"/>
    </ligand>
</feature>
<name>A0A4R1PYS3_9FIRM</name>
<evidence type="ECO:0000256" key="3">
    <source>
        <dbReference type="ARBA" id="ARBA00022679"/>
    </source>
</evidence>
<dbReference type="InterPro" id="IPR011004">
    <property type="entry name" value="Trimer_LpxA-like_sf"/>
</dbReference>
<evidence type="ECO:0000313" key="12">
    <source>
        <dbReference type="EMBL" id="TCL38103.1"/>
    </source>
</evidence>
<keyword evidence="6 9" id="KW-0067">ATP-binding</keyword>
<feature type="binding site" evidence="9">
    <location>
        <position position="165"/>
    </location>
    <ligand>
        <name>alpha-D-glucose 1-phosphate</name>
        <dbReference type="ChEBI" id="CHEBI:58601"/>
    </ligand>
</feature>
<protein>
    <recommendedName>
        <fullName evidence="9">Glucose-1-phosphate adenylyltransferase</fullName>
        <ecNumber evidence="9">2.7.7.27</ecNumber>
    </recommendedName>
    <alternativeName>
        <fullName evidence="9">ADP-glucose pyrophosphorylase</fullName>
        <shortName evidence="9">ADPGlc PPase</shortName>
    </alternativeName>
    <alternativeName>
        <fullName evidence="9">ADP-glucose synthase</fullName>
    </alternativeName>
</protein>
<evidence type="ECO:0000256" key="4">
    <source>
        <dbReference type="ARBA" id="ARBA00022695"/>
    </source>
</evidence>
<feature type="domain" description="Nucleotidyl transferase" evidence="10">
    <location>
        <begin position="8"/>
        <end position="261"/>
    </location>
</feature>
<dbReference type="UniPathway" id="UPA00164"/>
<keyword evidence="3 9" id="KW-0808">Transferase</keyword>
<organism evidence="12 13">
    <name type="scientific">Anaerospora hongkongensis</name>
    <dbReference type="NCBI Taxonomy" id="244830"/>
    <lineage>
        <taxon>Bacteria</taxon>
        <taxon>Bacillati</taxon>
        <taxon>Bacillota</taxon>
        <taxon>Negativicutes</taxon>
        <taxon>Selenomonadales</taxon>
        <taxon>Sporomusaceae</taxon>
        <taxon>Anaerospora</taxon>
    </lineage>
</organism>
<dbReference type="InterPro" id="IPR056818">
    <property type="entry name" value="GlmU/GlgC-like_hexapep"/>
</dbReference>
<gene>
    <name evidence="9" type="primary">glgC</name>
    <name evidence="12" type="ORF">EV210_10469</name>
</gene>
<dbReference type="InterPro" id="IPR029044">
    <property type="entry name" value="Nucleotide-diphossugar_trans"/>
</dbReference>
<sequence>MMKKECVAMILAGGQGSRLGVLTKSLAKPAVPFGGKYRIIDFPLSNCHNSGLDTVGVLTQYQPFALHNYLGIGSAWDLDRKTGGVFVLPPFVKARGGEWYKGTANAIHQNANFIDQFNPEYVLILSGDHIYKMDYCQMLEYHKQKGAEATIAVIEVPWEDASRYGIMNTDEAHHILEFEEKPRKPKSNLASMGVYIFNWSLLKKYMEEDDQDKGSSHDFGKNVIPKMLKGSQKLFAYPFRGYWRDVGTVESLWEANMDLLTEEPALNLHDYNWRIYSVNPTQPPHYIAATAQVRCSLVSEGCQVFGEVDHSVLFPGVHIGEGAVIRDSVLMPGVNVGRNCRVERTIIGHDAVLADDCEIGCQGEGVDVTVVGEGAFVPAGTQVPRSAVIE</sequence>
<dbReference type="EMBL" id="SLUI01000004">
    <property type="protein sequence ID" value="TCL38103.1"/>
    <property type="molecule type" value="Genomic_DNA"/>
</dbReference>
<evidence type="ECO:0000313" key="13">
    <source>
        <dbReference type="Proteomes" id="UP000295063"/>
    </source>
</evidence>
<dbReference type="SUPFAM" id="SSF53448">
    <property type="entry name" value="Nucleotide-diphospho-sugar transferases"/>
    <property type="match status" value="1"/>
</dbReference>
<accession>A0A4R1PYS3</accession>
<dbReference type="GO" id="GO:0008878">
    <property type="term" value="F:glucose-1-phosphate adenylyltransferase activity"/>
    <property type="evidence" value="ECO:0007669"/>
    <property type="project" value="UniProtKB-UniRule"/>
</dbReference>
<feature type="binding site" evidence="9">
    <location>
        <position position="191"/>
    </location>
    <ligand>
        <name>alpha-D-glucose 1-phosphate</name>
        <dbReference type="ChEBI" id="CHEBI:58601"/>
    </ligand>
</feature>
<comment type="subunit">
    <text evidence="9">Homotetramer.</text>
</comment>
<dbReference type="GO" id="GO:0005978">
    <property type="term" value="P:glycogen biosynthetic process"/>
    <property type="evidence" value="ECO:0007669"/>
    <property type="project" value="UniProtKB-UniRule"/>
</dbReference>
<dbReference type="InterPro" id="IPR023049">
    <property type="entry name" value="GlgC_bac"/>
</dbReference>
<dbReference type="NCBIfam" id="TIGR02091">
    <property type="entry name" value="glgC"/>
    <property type="match status" value="1"/>
</dbReference>
<dbReference type="RefSeq" id="WP_132077569.1">
    <property type="nucleotide sequence ID" value="NZ_DAIMLW010000098.1"/>
</dbReference>
<dbReference type="Proteomes" id="UP000295063">
    <property type="component" value="Unassembled WGS sequence"/>
</dbReference>
<evidence type="ECO:0000256" key="2">
    <source>
        <dbReference type="ARBA" id="ARBA00022600"/>
    </source>
</evidence>
<dbReference type="PROSITE" id="PS00809">
    <property type="entry name" value="ADP_GLC_PYROPHOSPH_2"/>
    <property type="match status" value="1"/>
</dbReference>
<comment type="catalytic activity">
    <reaction evidence="9">
        <text>alpha-D-glucose 1-phosphate + ATP + H(+) = ADP-alpha-D-glucose + diphosphate</text>
        <dbReference type="Rhea" id="RHEA:12120"/>
        <dbReference type="ChEBI" id="CHEBI:15378"/>
        <dbReference type="ChEBI" id="CHEBI:30616"/>
        <dbReference type="ChEBI" id="CHEBI:33019"/>
        <dbReference type="ChEBI" id="CHEBI:57498"/>
        <dbReference type="ChEBI" id="CHEBI:58601"/>
        <dbReference type="EC" id="2.7.7.27"/>
    </reaction>
</comment>
<dbReference type="PROSITE" id="PS00808">
    <property type="entry name" value="ADP_GLC_PYROPHOSPH_1"/>
    <property type="match status" value="1"/>
</dbReference>
<evidence type="ECO:0000259" key="10">
    <source>
        <dbReference type="Pfam" id="PF00483"/>
    </source>
</evidence>
<dbReference type="Gene3D" id="3.90.550.10">
    <property type="entry name" value="Spore Coat Polysaccharide Biosynthesis Protein SpsA, Chain A"/>
    <property type="match status" value="1"/>
</dbReference>
<comment type="function">
    <text evidence="9">Involved in the biosynthesis of ADP-glucose, a building block required for the elongation reactions to produce glycogen. Catalyzes the reaction between ATP and alpha-D-glucose 1-phosphate (G1P) to produce pyrophosphate and ADP-Glc.</text>
</comment>
<reference evidence="12 13" key="1">
    <citation type="submission" date="2019-03" db="EMBL/GenBank/DDBJ databases">
        <title>Genomic Encyclopedia of Type Strains, Phase IV (KMG-IV): sequencing the most valuable type-strain genomes for metagenomic binning, comparative biology and taxonomic classification.</title>
        <authorList>
            <person name="Goeker M."/>
        </authorList>
    </citation>
    <scope>NUCLEOTIDE SEQUENCE [LARGE SCALE GENOMIC DNA]</scope>
    <source>
        <strain evidence="12 13">DSM 15969</strain>
    </source>
</reference>
<dbReference type="GO" id="GO:0005524">
    <property type="term" value="F:ATP binding"/>
    <property type="evidence" value="ECO:0007669"/>
    <property type="project" value="UniProtKB-KW"/>
</dbReference>
<keyword evidence="13" id="KW-1185">Reference proteome</keyword>
<dbReference type="Pfam" id="PF00483">
    <property type="entry name" value="NTP_transferase"/>
    <property type="match status" value="1"/>
</dbReference>
<comment type="pathway">
    <text evidence="9">Glycan biosynthesis; glycogen biosynthesis.</text>
</comment>
<feature type="site" description="Could play a key role in the communication between the regulatory and the substrate sites" evidence="9">
    <location>
        <position position="60"/>
    </location>
</feature>
<dbReference type="CDD" id="cd04651">
    <property type="entry name" value="LbH_G1P_AT_C"/>
    <property type="match status" value="1"/>
</dbReference>